<name>M0PJ55_9EURY</name>
<organism evidence="7 8">
    <name type="scientific">Halorubrum distributum JCM 13916</name>
    <dbReference type="NCBI Taxonomy" id="1230455"/>
    <lineage>
        <taxon>Archaea</taxon>
        <taxon>Methanobacteriati</taxon>
        <taxon>Methanobacteriota</taxon>
        <taxon>Stenosarchaea group</taxon>
        <taxon>Halobacteria</taxon>
        <taxon>Halobacteriales</taxon>
        <taxon>Haloferacaceae</taxon>
        <taxon>Halorubrum</taxon>
        <taxon>Halorubrum distributum group</taxon>
    </lineage>
</organism>
<protein>
    <submittedName>
        <fullName evidence="7">Amino acid transport protein</fullName>
    </submittedName>
</protein>
<evidence type="ECO:0000313" key="7">
    <source>
        <dbReference type="EMBL" id="EMA69963.1"/>
    </source>
</evidence>
<sequence length="460" mass="47132">MGHHDLDRSLGLYPTMMISMGAMIGSGIFVLPALGYKKAGPAVVLAYVLAALVVLPAALSKAEMATAMPESGGTYLYIDRALGPLFGTIAGIGAWFSLVFKSSFALVGLGAYLLLFAPLSQGAVVYVALGLGALVVALNVSGTKMSGQIQAVIVSLVVAGLLGYVVNAGFVVDTARYAPFTTDGSGGVVTAAAFVFVSYAGMTKVASVAEEVKAPGKNLPRAMLGSMGIMTVLYVAVVGAVVGLSDPEVLKTGGPGGTASLTPMADGAGALFGGVGVALISVIAVVALTSMANAGVLSSSRFPLAMSRDDLLPPALRTIDVRFKTPRNSVLLTGVLLLLLIAFVPVIELAKLASAFQILVFSFENMALVAFRVADLPSYNPEFTAPGYPYVQVFGFLGGMALLTQMGTLPILGAGGIIVGSALVYFAYGRSRTDRTGAVGTIIRARRGEADDDVAPTEQD</sequence>
<feature type="transmembrane region" description="Helical" evidence="6">
    <location>
        <begin position="270"/>
        <end position="297"/>
    </location>
</feature>
<evidence type="ECO:0000256" key="2">
    <source>
        <dbReference type="ARBA" id="ARBA00022475"/>
    </source>
</evidence>
<keyword evidence="5 6" id="KW-0472">Membrane</keyword>
<evidence type="ECO:0000256" key="4">
    <source>
        <dbReference type="ARBA" id="ARBA00022989"/>
    </source>
</evidence>
<evidence type="ECO:0000256" key="5">
    <source>
        <dbReference type="ARBA" id="ARBA00023136"/>
    </source>
</evidence>
<dbReference type="RefSeq" id="WP_007996162.1">
    <property type="nucleotide sequence ID" value="NZ_AOJJ01000075.1"/>
</dbReference>
<reference evidence="7 8" key="1">
    <citation type="journal article" date="2014" name="PLoS Genet.">
        <title>Phylogenetically driven sequencing of extremely halophilic archaea reveals strategies for static and dynamic osmo-response.</title>
        <authorList>
            <person name="Becker E.A."/>
            <person name="Seitzer P.M."/>
            <person name="Tritt A."/>
            <person name="Larsen D."/>
            <person name="Krusor M."/>
            <person name="Yao A.I."/>
            <person name="Wu D."/>
            <person name="Madern D."/>
            <person name="Eisen J.A."/>
            <person name="Darling A.E."/>
            <person name="Facciotti M.T."/>
        </authorList>
    </citation>
    <scope>NUCLEOTIDE SEQUENCE [LARGE SCALE GENOMIC DNA]</scope>
    <source>
        <strain evidence="7 8">JCM 13916</strain>
    </source>
</reference>
<dbReference type="PATRIC" id="fig|1230455.3.peg.2272"/>
<feature type="transmembrane region" description="Helical" evidence="6">
    <location>
        <begin position="184"/>
        <end position="202"/>
    </location>
</feature>
<feature type="transmembrane region" description="Helical" evidence="6">
    <location>
        <begin position="12"/>
        <end position="34"/>
    </location>
</feature>
<evidence type="ECO:0000256" key="6">
    <source>
        <dbReference type="SAM" id="Phobius"/>
    </source>
</evidence>
<dbReference type="Proteomes" id="UP000011528">
    <property type="component" value="Unassembled WGS sequence"/>
</dbReference>
<feature type="transmembrane region" description="Helical" evidence="6">
    <location>
        <begin position="112"/>
        <end position="140"/>
    </location>
</feature>
<dbReference type="STRING" id="1230455.C462_11823"/>
<feature type="transmembrane region" description="Helical" evidence="6">
    <location>
        <begin position="329"/>
        <end position="347"/>
    </location>
</feature>
<dbReference type="PANTHER" id="PTHR42770:SF11">
    <property type="entry name" value="INNER MEMBRANE TRANSPORT PROTEIN YBAT"/>
    <property type="match status" value="1"/>
</dbReference>
<dbReference type="PIRSF" id="PIRSF006060">
    <property type="entry name" value="AA_transporter"/>
    <property type="match status" value="1"/>
</dbReference>
<dbReference type="GO" id="GO:0005886">
    <property type="term" value="C:plasma membrane"/>
    <property type="evidence" value="ECO:0007669"/>
    <property type="project" value="UniProtKB-SubCell"/>
</dbReference>
<comment type="caution">
    <text evidence="7">The sequence shown here is derived from an EMBL/GenBank/DDBJ whole genome shotgun (WGS) entry which is preliminary data.</text>
</comment>
<feature type="transmembrane region" description="Helical" evidence="6">
    <location>
        <begin position="409"/>
        <end position="428"/>
    </location>
</feature>
<dbReference type="AlphaFoldDB" id="M0PJ55"/>
<dbReference type="InterPro" id="IPR002293">
    <property type="entry name" value="AA/rel_permease1"/>
</dbReference>
<dbReference type="EMBL" id="AOJJ01000075">
    <property type="protein sequence ID" value="EMA69963.1"/>
    <property type="molecule type" value="Genomic_DNA"/>
</dbReference>
<comment type="subcellular location">
    <subcellularLocation>
        <location evidence="1">Cell membrane</location>
        <topology evidence="1">Multi-pass membrane protein</topology>
    </subcellularLocation>
</comment>
<dbReference type="Gene3D" id="1.20.1740.10">
    <property type="entry name" value="Amino acid/polyamine transporter I"/>
    <property type="match status" value="1"/>
</dbReference>
<keyword evidence="2" id="KW-1003">Cell membrane</keyword>
<feature type="transmembrane region" description="Helical" evidence="6">
    <location>
        <begin position="81"/>
        <end position="100"/>
    </location>
</feature>
<keyword evidence="4 6" id="KW-1133">Transmembrane helix</keyword>
<dbReference type="InterPro" id="IPR050367">
    <property type="entry name" value="APC_superfamily"/>
</dbReference>
<evidence type="ECO:0000256" key="1">
    <source>
        <dbReference type="ARBA" id="ARBA00004651"/>
    </source>
</evidence>
<dbReference type="GO" id="GO:0022857">
    <property type="term" value="F:transmembrane transporter activity"/>
    <property type="evidence" value="ECO:0007669"/>
    <property type="project" value="InterPro"/>
</dbReference>
<dbReference type="Pfam" id="PF13520">
    <property type="entry name" value="AA_permease_2"/>
    <property type="match status" value="1"/>
</dbReference>
<feature type="transmembrane region" description="Helical" evidence="6">
    <location>
        <begin position="40"/>
        <end position="60"/>
    </location>
</feature>
<proteinExistence type="predicted"/>
<feature type="transmembrane region" description="Helical" evidence="6">
    <location>
        <begin position="223"/>
        <end position="244"/>
    </location>
</feature>
<gene>
    <name evidence="7" type="ORF">C462_11823</name>
</gene>
<evidence type="ECO:0000256" key="3">
    <source>
        <dbReference type="ARBA" id="ARBA00022692"/>
    </source>
</evidence>
<evidence type="ECO:0000313" key="8">
    <source>
        <dbReference type="Proteomes" id="UP000011528"/>
    </source>
</evidence>
<dbReference type="PANTHER" id="PTHR42770">
    <property type="entry name" value="AMINO ACID TRANSPORTER-RELATED"/>
    <property type="match status" value="1"/>
</dbReference>
<keyword evidence="3 6" id="KW-0812">Transmembrane</keyword>
<accession>M0PJ55</accession>
<feature type="transmembrane region" description="Helical" evidence="6">
    <location>
        <begin position="152"/>
        <end position="172"/>
    </location>
</feature>